<sequence length="239" mass="26619">MPARTAEHRVRVPVLCVSWWDLTFVHWRVEPRRIQSLLPRGLVVDECDGAAWVGLTPFRMTNIRPLGLPAPWGTAPRTPETNLRTYVRGPDGRDGIWFLSLDIGSSALAGLIRSAIGAPYHRARLLLERRDGAVLSEGARRGGGPSYRLEVRPGAPVVPSDLEIWLTSRWRAYTHHFGRLLVTPVEHEPWPLQSARLEALEQDVTDAQGLPGLREPDLVHFSAGVDHVRIGVPTVLRNG</sequence>
<dbReference type="OrthoDB" id="150993at2"/>
<evidence type="ECO:0000313" key="3">
    <source>
        <dbReference type="Proteomes" id="UP000306740"/>
    </source>
</evidence>
<gene>
    <name evidence="2" type="ORF">FHE65_04415</name>
    <name evidence="1" type="ORF">FHE65_05040</name>
</gene>
<dbReference type="SUPFAM" id="SSF160104">
    <property type="entry name" value="Acetoacetate decarboxylase-like"/>
    <property type="match status" value="1"/>
</dbReference>
<dbReference type="PANTHER" id="PTHR39186:SF1">
    <property type="entry name" value="DUF2071 DOMAIN-CONTAINING PROTEIN"/>
    <property type="match status" value="1"/>
</dbReference>
<dbReference type="EMBL" id="VDFR01000021">
    <property type="protein sequence ID" value="TNC49754.1"/>
    <property type="molecule type" value="Genomic_DNA"/>
</dbReference>
<evidence type="ECO:0000313" key="2">
    <source>
        <dbReference type="EMBL" id="TNC49941.1"/>
    </source>
</evidence>
<evidence type="ECO:0000313" key="1">
    <source>
        <dbReference type="EMBL" id="TNC49754.1"/>
    </source>
</evidence>
<dbReference type="InterPro" id="IPR018644">
    <property type="entry name" value="DUF2071"/>
</dbReference>
<dbReference type="Pfam" id="PF09844">
    <property type="entry name" value="DUF2071"/>
    <property type="match status" value="1"/>
</dbReference>
<dbReference type="RefSeq" id="WP_139105370.1">
    <property type="nucleotide sequence ID" value="NZ_VDFR01000020.1"/>
</dbReference>
<reference evidence="1 3" key="1">
    <citation type="submission" date="2019-05" db="EMBL/GenBank/DDBJ databases">
        <title>Mumia sp. nov., isolated from the intestinal contents of plateau pika (Ochotona curzoniae) in the Qinghai-Tibet plateau of China.</title>
        <authorList>
            <person name="Tian Z."/>
        </authorList>
    </citation>
    <scope>NUCLEOTIDE SEQUENCE [LARGE SCALE GENOMIC DNA]</scope>
    <source>
        <strain evidence="3">527</strain>
        <strain evidence="1">Z527</strain>
    </source>
</reference>
<accession>A0A5C4MUY2</accession>
<dbReference type="InterPro" id="IPR023375">
    <property type="entry name" value="ADC_dom_sf"/>
</dbReference>
<dbReference type="AlphaFoldDB" id="A0A5C4MUY2"/>
<organism evidence="1 3">
    <name type="scientific">Mumia zhuanghuii</name>
    <dbReference type="NCBI Taxonomy" id="2585211"/>
    <lineage>
        <taxon>Bacteria</taxon>
        <taxon>Bacillati</taxon>
        <taxon>Actinomycetota</taxon>
        <taxon>Actinomycetes</taxon>
        <taxon>Propionibacteriales</taxon>
        <taxon>Nocardioidaceae</taxon>
        <taxon>Mumia</taxon>
    </lineage>
</organism>
<name>A0A5C4MUY2_9ACTN</name>
<dbReference type="EMBL" id="VDFR01000020">
    <property type="protein sequence ID" value="TNC49941.1"/>
    <property type="molecule type" value="Genomic_DNA"/>
</dbReference>
<dbReference type="Proteomes" id="UP000306740">
    <property type="component" value="Unassembled WGS sequence"/>
</dbReference>
<protein>
    <submittedName>
        <fullName evidence="1">DUF2071 domain-containing protein</fullName>
    </submittedName>
</protein>
<proteinExistence type="predicted"/>
<comment type="caution">
    <text evidence="1">The sequence shown here is derived from an EMBL/GenBank/DDBJ whole genome shotgun (WGS) entry which is preliminary data.</text>
</comment>
<dbReference type="PANTHER" id="PTHR39186">
    <property type="entry name" value="DUF2071 FAMILY PROTEIN"/>
    <property type="match status" value="1"/>
</dbReference>